<evidence type="ECO:0000313" key="2">
    <source>
        <dbReference type="Proteomes" id="UP001152320"/>
    </source>
</evidence>
<evidence type="ECO:0000313" key="1">
    <source>
        <dbReference type="EMBL" id="KAJ8030359.1"/>
    </source>
</evidence>
<evidence type="ECO:0008006" key="3">
    <source>
        <dbReference type="Google" id="ProtNLM"/>
    </source>
</evidence>
<name>A0A9Q1H1T4_HOLLE</name>
<organism evidence="1 2">
    <name type="scientific">Holothuria leucospilota</name>
    <name type="common">Black long sea cucumber</name>
    <name type="synonym">Mertensiothuria leucospilota</name>
    <dbReference type="NCBI Taxonomy" id="206669"/>
    <lineage>
        <taxon>Eukaryota</taxon>
        <taxon>Metazoa</taxon>
        <taxon>Echinodermata</taxon>
        <taxon>Eleutherozoa</taxon>
        <taxon>Echinozoa</taxon>
        <taxon>Holothuroidea</taxon>
        <taxon>Aspidochirotacea</taxon>
        <taxon>Aspidochirotida</taxon>
        <taxon>Holothuriidae</taxon>
        <taxon>Holothuria</taxon>
    </lineage>
</organism>
<dbReference type="OrthoDB" id="6105938at2759"/>
<dbReference type="Proteomes" id="UP001152320">
    <property type="component" value="Chromosome 13"/>
</dbReference>
<dbReference type="SUPFAM" id="SSF54160">
    <property type="entry name" value="Chromo domain-like"/>
    <property type="match status" value="2"/>
</dbReference>
<gene>
    <name evidence="1" type="ORF">HOLleu_26756</name>
</gene>
<dbReference type="AlphaFoldDB" id="A0A9Q1H1T4"/>
<comment type="caution">
    <text evidence="1">The sequence shown here is derived from an EMBL/GenBank/DDBJ whole genome shotgun (WGS) entry which is preliminary data.</text>
</comment>
<reference evidence="1" key="1">
    <citation type="submission" date="2021-10" db="EMBL/GenBank/DDBJ databases">
        <title>Tropical sea cucumber genome reveals ecological adaptation and Cuvierian tubules defense mechanism.</title>
        <authorList>
            <person name="Chen T."/>
        </authorList>
    </citation>
    <scope>NUCLEOTIDE SEQUENCE</scope>
    <source>
        <strain evidence="1">Nanhai2018</strain>
        <tissue evidence="1">Muscle</tissue>
    </source>
</reference>
<proteinExistence type="predicted"/>
<keyword evidence="2" id="KW-1185">Reference proteome</keyword>
<dbReference type="InterPro" id="IPR016197">
    <property type="entry name" value="Chromo-like_dom_sf"/>
</dbReference>
<protein>
    <recommendedName>
        <fullName evidence="3">Tudor domain-containing protein</fullName>
    </recommendedName>
</protein>
<dbReference type="Gene3D" id="2.30.30.140">
    <property type="match status" value="2"/>
</dbReference>
<sequence length="156" mass="17739">MAYSVGKKVQAVDELGRWEAGKVKAVEQNGTYLVSFDGWGPEFDRNVSSDELREPIEPFVGEQGEFKDRQMAYSVGKKVQAVDELGRWEAGKVKAVEQNGTYLVSFDGWGPEFDRNVSSDELREPIEPFVGEQGEFKDRLIFFFYKITRPTDILPC</sequence>
<dbReference type="EMBL" id="JAIZAY010000013">
    <property type="protein sequence ID" value="KAJ8030359.1"/>
    <property type="molecule type" value="Genomic_DNA"/>
</dbReference>
<accession>A0A9Q1H1T4</accession>